<dbReference type="InterPro" id="IPR025668">
    <property type="entry name" value="Tnp_DDE_dom"/>
</dbReference>
<accession>N6ZM06</accession>
<organism evidence="3 5">
    <name type="scientific">Thauera phenylacetica B4P</name>
    <dbReference type="NCBI Taxonomy" id="1234382"/>
    <lineage>
        <taxon>Bacteria</taxon>
        <taxon>Pseudomonadati</taxon>
        <taxon>Pseudomonadota</taxon>
        <taxon>Betaproteobacteria</taxon>
        <taxon>Rhodocyclales</taxon>
        <taxon>Zoogloeaceae</taxon>
        <taxon>Thauera</taxon>
    </lineage>
</organism>
<evidence type="ECO:0000313" key="5">
    <source>
        <dbReference type="Proteomes" id="UP000013047"/>
    </source>
</evidence>
<reference evidence="3 5" key="1">
    <citation type="submission" date="2012-09" db="EMBL/GenBank/DDBJ databases">
        <title>Draft Genome Sequences of 6 Strains from Genus Thauera.</title>
        <authorList>
            <person name="Liu B."/>
            <person name="Shapleigh J.P."/>
            <person name="Frostegard A.H."/>
        </authorList>
    </citation>
    <scope>NUCLEOTIDE SEQUENCE [LARGE SCALE GENOMIC DNA]</scope>
    <source>
        <strain evidence="3 5">B4P</strain>
    </source>
</reference>
<name>N6ZM06_9RHOO</name>
<keyword evidence="1" id="KW-0812">Transmembrane</keyword>
<keyword evidence="5" id="KW-1185">Reference proteome</keyword>
<dbReference type="AlphaFoldDB" id="N6ZM06"/>
<evidence type="ECO:0000313" key="4">
    <source>
        <dbReference type="EMBL" id="ENO97802.1"/>
    </source>
</evidence>
<proteinExistence type="predicted"/>
<dbReference type="EMBL" id="AMXF01000198">
    <property type="protein sequence ID" value="ENO95582.1"/>
    <property type="molecule type" value="Genomic_DNA"/>
</dbReference>
<feature type="domain" description="Transposase DDE" evidence="2">
    <location>
        <begin position="63"/>
        <end position="146"/>
    </location>
</feature>
<keyword evidence="1" id="KW-0472">Membrane</keyword>
<dbReference type="PANTHER" id="PTHR30007:SF1">
    <property type="entry name" value="BLR1914 PROTEIN"/>
    <property type="match status" value="1"/>
</dbReference>
<dbReference type="Proteomes" id="UP000013047">
    <property type="component" value="Unassembled WGS sequence"/>
</dbReference>
<dbReference type="NCBIfam" id="NF033580">
    <property type="entry name" value="transpos_IS5_3"/>
    <property type="match status" value="1"/>
</dbReference>
<dbReference type="EMBL" id="AMXF01000031">
    <property type="protein sequence ID" value="ENO97802.1"/>
    <property type="molecule type" value="Genomic_DNA"/>
</dbReference>
<gene>
    <name evidence="4" type="ORF">C667_06936</name>
    <name evidence="3" type="ORF">C667_18282</name>
</gene>
<protein>
    <submittedName>
        <fullName evidence="3">Transposase, is4-like protein</fullName>
    </submittedName>
</protein>
<sequence length="147" mass="16393">MPQVRQKKGDQALGRSRGGLSTKIHAVVEGLGSLARFALTGGQAGDSPQTLPLLQGLLPGSLSADKAYDTDAIIDYLATNDIEAVIPPRSHRLVQRPFDRHQYKNRNLIERFFCRIKQFRRIATRYDKLAERFASFIALCAAVIWLA</sequence>
<dbReference type="PANTHER" id="PTHR30007">
    <property type="entry name" value="PHP DOMAIN PROTEIN"/>
    <property type="match status" value="1"/>
</dbReference>
<evidence type="ECO:0000259" key="2">
    <source>
        <dbReference type="Pfam" id="PF13586"/>
    </source>
</evidence>
<dbReference type="Pfam" id="PF13586">
    <property type="entry name" value="DDE_Tnp_1_2"/>
    <property type="match status" value="1"/>
</dbReference>
<keyword evidence="1" id="KW-1133">Transmembrane helix</keyword>
<feature type="transmembrane region" description="Helical" evidence="1">
    <location>
        <begin position="129"/>
        <end position="146"/>
    </location>
</feature>
<evidence type="ECO:0000313" key="3">
    <source>
        <dbReference type="EMBL" id="ENO95582.1"/>
    </source>
</evidence>
<evidence type="ECO:0000256" key="1">
    <source>
        <dbReference type="SAM" id="Phobius"/>
    </source>
</evidence>
<comment type="caution">
    <text evidence="3">The sequence shown here is derived from an EMBL/GenBank/DDBJ whole genome shotgun (WGS) entry which is preliminary data.</text>
</comment>